<feature type="domain" description="RNA polymerase sigma-70 region 4" evidence="7">
    <location>
        <begin position="161"/>
        <end position="209"/>
    </location>
</feature>
<gene>
    <name evidence="8" type="primary">sigK</name>
    <name evidence="8" type="ORF">BN973_01137</name>
</gene>
<evidence type="ECO:0000259" key="6">
    <source>
        <dbReference type="Pfam" id="PF04542"/>
    </source>
</evidence>
<evidence type="ECO:0000256" key="1">
    <source>
        <dbReference type="ARBA" id="ARBA00010641"/>
    </source>
</evidence>
<dbReference type="HOGENOM" id="CLU_047691_9_3_11"/>
<dbReference type="InterPro" id="IPR013324">
    <property type="entry name" value="RNA_pol_sigma_r3/r4-like"/>
</dbReference>
<dbReference type="InterPro" id="IPR039425">
    <property type="entry name" value="RNA_pol_sigma-70-like"/>
</dbReference>
<accession>A0A024JSJ1</accession>
<comment type="similarity">
    <text evidence="1">Belongs to the sigma-70 factor family. ECF subfamily.</text>
</comment>
<dbReference type="InterPro" id="IPR036388">
    <property type="entry name" value="WH-like_DNA-bd_sf"/>
</dbReference>
<dbReference type="Proteomes" id="UP000028880">
    <property type="component" value="Unassembled WGS sequence"/>
</dbReference>
<dbReference type="InterPro" id="IPR007627">
    <property type="entry name" value="RNA_pol_sigma70_r2"/>
</dbReference>
<dbReference type="Gene3D" id="1.10.1740.10">
    <property type="match status" value="1"/>
</dbReference>
<reference evidence="8" key="2">
    <citation type="submission" date="2014-04" db="EMBL/GenBank/DDBJ databases">
        <authorList>
            <person name="Xu Y.W."/>
            <person name="Yang Q."/>
        </authorList>
    </citation>
    <scope>NUCLEOTIDE SEQUENCE</scope>
    <source>
        <strain evidence="8">DSM 44626</strain>
    </source>
</reference>
<evidence type="ECO:0000256" key="4">
    <source>
        <dbReference type="ARBA" id="ARBA00023125"/>
    </source>
</evidence>
<dbReference type="Pfam" id="PF04542">
    <property type="entry name" value="Sigma70_r2"/>
    <property type="match status" value="1"/>
</dbReference>
<keyword evidence="4" id="KW-0238">DNA-binding</keyword>
<evidence type="ECO:0000256" key="3">
    <source>
        <dbReference type="ARBA" id="ARBA00023082"/>
    </source>
</evidence>
<dbReference type="AlphaFoldDB" id="A0A024JSJ1"/>
<keyword evidence="2" id="KW-0805">Transcription regulation</keyword>
<evidence type="ECO:0000259" key="7">
    <source>
        <dbReference type="Pfam" id="PF04545"/>
    </source>
</evidence>
<dbReference type="SUPFAM" id="SSF88946">
    <property type="entry name" value="Sigma2 domain of RNA polymerase sigma factors"/>
    <property type="match status" value="1"/>
</dbReference>
<sequence>MFLSETTATGTAITVAAAAGWGAIGYLTMTGLPQLSSDLDELLRQVARGDTQAFAAVYDLTKSRVFGLVIRVLRDAGYSEETTQEIYLEVWRSASDYDPSRGSALSWLLTMAHRRAIDRVRAEQAGSRRESRYGAANVDTDHDVVADSAIAGDERRRVADCLGGLTDAQRQCIELAYYGGLTYTEVAQRLAANLSTIKSRIRDALRGLRNCLDVP</sequence>
<reference evidence="8" key="1">
    <citation type="journal article" date="2014" name="Genome Announc.">
        <title>Draft Genome Sequence of Mycobacterium triplex DSM 44626.</title>
        <authorList>
            <person name="Sassi M."/>
            <person name="Croce O."/>
            <person name="Robert C."/>
            <person name="Raoult D."/>
            <person name="Drancourt M."/>
        </authorList>
    </citation>
    <scope>NUCLEOTIDE SEQUENCE [LARGE SCALE GENOMIC DNA]</scope>
    <source>
        <strain evidence="8">DSM 44626</strain>
    </source>
</reference>
<proteinExistence type="inferred from homology"/>
<dbReference type="SUPFAM" id="SSF88659">
    <property type="entry name" value="Sigma3 and sigma4 domains of RNA polymerase sigma factors"/>
    <property type="match status" value="1"/>
</dbReference>
<dbReference type="InterPro" id="IPR013325">
    <property type="entry name" value="RNA_pol_sigma_r2"/>
</dbReference>
<dbReference type="NCBIfam" id="NF007228">
    <property type="entry name" value="PRK09646.1"/>
    <property type="match status" value="1"/>
</dbReference>
<dbReference type="NCBIfam" id="TIGR02937">
    <property type="entry name" value="sigma70-ECF"/>
    <property type="match status" value="1"/>
</dbReference>
<keyword evidence="5" id="KW-0804">Transcription</keyword>
<name>A0A024JSJ1_9MYCO</name>
<dbReference type="Pfam" id="PF04545">
    <property type="entry name" value="Sigma70_r4"/>
    <property type="match status" value="1"/>
</dbReference>
<evidence type="ECO:0000313" key="8">
    <source>
        <dbReference type="EMBL" id="CDO86790.1"/>
    </source>
</evidence>
<dbReference type="InterPro" id="IPR007630">
    <property type="entry name" value="RNA_pol_sigma70_r4"/>
</dbReference>
<dbReference type="CDD" id="cd06171">
    <property type="entry name" value="Sigma70_r4"/>
    <property type="match status" value="1"/>
</dbReference>
<evidence type="ECO:0000256" key="2">
    <source>
        <dbReference type="ARBA" id="ARBA00023015"/>
    </source>
</evidence>
<dbReference type="eggNOG" id="COG1595">
    <property type="taxonomic scope" value="Bacteria"/>
</dbReference>
<dbReference type="Gene3D" id="1.10.10.10">
    <property type="entry name" value="Winged helix-like DNA-binding domain superfamily/Winged helix DNA-binding domain"/>
    <property type="match status" value="1"/>
</dbReference>
<feature type="domain" description="RNA polymerase sigma-70 region 2" evidence="6">
    <location>
        <begin position="61"/>
        <end position="124"/>
    </location>
</feature>
<evidence type="ECO:0000256" key="5">
    <source>
        <dbReference type="ARBA" id="ARBA00023163"/>
    </source>
</evidence>
<dbReference type="GO" id="GO:0016987">
    <property type="term" value="F:sigma factor activity"/>
    <property type="evidence" value="ECO:0007669"/>
    <property type="project" value="UniProtKB-KW"/>
</dbReference>
<dbReference type="GO" id="GO:0006352">
    <property type="term" value="P:DNA-templated transcription initiation"/>
    <property type="evidence" value="ECO:0007669"/>
    <property type="project" value="InterPro"/>
</dbReference>
<keyword evidence="3" id="KW-0731">Sigma factor</keyword>
<protein>
    <submittedName>
        <fullName evidence="8">RNA polymerase sigma factor SigK</fullName>
    </submittedName>
</protein>
<dbReference type="EMBL" id="HG964446">
    <property type="protein sequence ID" value="CDO86790.1"/>
    <property type="molecule type" value="Genomic_DNA"/>
</dbReference>
<dbReference type="InterPro" id="IPR014284">
    <property type="entry name" value="RNA_pol_sigma-70_dom"/>
</dbReference>
<dbReference type="PANTHER" id="PTHR43133">
    <property type="entry name" value="RNA POLYMERASE ECF-TYPE SIGMA FACTO"/>
    <property type="match status" value="1"/>
</dbReference>
<dbReference type="PANTHER" id="PTHR43133:SF66">
    <property type="entry name" value="ECF RNA POLYMERASE SIGMA FACTOR SIGK"/>
    <property type="match status" value="1"/>
</dbReference>
<dbReference type="STRING" id="47839.BN973_01137"/>
<dbReference type="GO" id="GO:0003677">
    <property type="term" value="F:DNA binding"/>
    <property type="evidence" value="ECO:0007669"/>
    <property type="project" value="UniProtKB-KW"/>
</dbReference>
<organism evidence="8">
    <name type="scientific">Mycobacterium triplex</name>
    <dbReference type="NCBI Taxonomy" id="47839"/>
    <lineage>
        <taxon>Bacteria</taxon>
        <taxon>Bacillati</taxon>
        <taxon>Actinomycetota</taxon>
        <taxon>Actinomycetes</taxon>
        <taxon>Mycobacteriales</taxon>
        <taxon>Mycobacteriaceae</taxon>
        <taxon>Mycobacterium</taxon>
        <taxon>Mycobacterium simiae complex</taxon>
    </lineage>
</organism>